<comment type="similarity">
    <text evidence="1">Belongs to the ParD antitoxin family.</text>
</comment>
<dbReference type="PANTHER" id="PTHR36582">
    <property type="entry name" value="ANTITOXIN PARD"/>
    <property type="match status" value="1"/>
</dbReference>
<evidence type="ECO:0000313" key="3">
    <source>
        <dbReference type="EMBL" id="CDZ45482.1"/>
    </source>
</evidence>
<accession>A0A0T7GE02</accession>
<evidence type="ECO:0000256" key="1">
    <source>
        <dbReference type="ARBA" id="ARBA00008580"/>
    </source>
</evidence>
<evidence type="ECO:0008006" key="5">
    <source>
        <dbReference type="Google" id="ProtNLM"/>
    </source>
</evidence>
<dbReference type="GO" id="GO:0006355">
    <property type="term" value="P:regulation of DNA-templated transcription"/>
    <property type="evidence" value="ECO:0007669"/>
    <property type="project" value="InterPro"/>
</dbReference>
<dbReference type="RefSeq" id="WP_046631755.1">
    <property type="nucleotide sequence ID" value="NZ_CCRK01000002.1"/>
</dbReference>
<protein>
    <recommendedName>
        <fullName evidence="5">Type II toxin-antitoxin system ParD family antitoxin</fullName>
    </recommendedName>
</protein>
<gene>
    <name evidence="3" type="ORF">NGAL_HAMBI1189_08960</name>
</gene>
<proteinExistence type="inferred from homology"/>
<dbReference type="SUPFAM" id="SSF47598">
    <property type="entry name" value="Ribbon-helix-helix"/>
    <property type="match status" value="1"/>
</dbReference>
<name>A0A0T7GE02_NEOGA</name>
<sequence>MRSTQQLSITLPIEMATLVKSRVSSGDYASESEVIREGLRALQGRENAVEQWLRNEAAAAYDAHKTNPGKARPLDEAWESIEAQMDAIDQEEGA</sequence>
<organism evidence="3 4">
    <name type="scientific">Neorhizobium galegae bv. officinalis</name>
    <dbReference type="NCBI Taxonomy" id="323656"/>
    <lineage>
        <taxon>Bacteria</taxon>
        <taxon>Pseudomonadati</taxon>
        <taxon>Pseudomonadota</taxon>
        <taxon>Alphaproteobacteria</taxon>
        <taxon>Hyphomicrobiales</taxon>
        <taxon>Rhizobiaceae</taxon>
        <taxon>Rhizobium/Agrobacterium group</taxon>
        <taxon>Neorhizobium</taxon>
    </lineage>
</organism>
<dbReference type="Gene3D" id="6.10.10.120">
    <property type="entry name" value="Antitoxin ParD1-like"/>
    <property type="match status" value="1"/>
</dbReference>
<dbReference type="AlphaFoldDB" id="A0A0T7GE02"/>
<dbReference type="InterPro" id="IPR038296">
    <property type="entry name" value="ParD_sf"/>
</dbReference>
<evidence type="ECO:0000313" key="4">
    <source>
        <dbReference type="Proteomes" id="UP000039660"/>
    </source>
</evidence>
<dbReference type="Proteomes" id="UP000039660">
    <property type="component" value="Unassembled WGS sequence"/>
</dbReference>
<dbReference type="EMBL" id="CCRK01000002">
    <property type="protein sequence ID" value="CDZ45482.1"/>
    <property type="molecule type" value="Genomic_DNA"/>
</dbReference>
<keyword evidence="2" id="KW-1277">Toxin-antitoxin system</keyword>
<dbReference type="Pfam" id="PF03693">
    <property type="entry name" value="ParD_antitoxin"/>
    <property type="match status" value="1"/>
</dbReference>
<dbReference type="CDD" id="cd22231">
    <property type="entry name" value="RHH_NikR_HicB-like"/>
    <property type="match status" value="1"/>
</dbReference>
<dbReference type="InterPro" id="IPR022789">
    <property type="entry name" value="ParD"/>
</dbReference>
<dbReference type="PANTHER" id="PTHR36582:SF2">
    <property type="entry name" value="ANTITOXIN PARD"/>
    <property type="match status" value="1"/>
</dbReference>
<dbReference type="InterPro" id="IPR010985">
    <property type="entry name" value="Ribbon_hlx_hlx"/>
</dbReference>
<evidence type="ECO:0000256" key="2">
    <source>
        <dbReference type="ARBA" id="ARBA00022649"/>
    </source>
</evidence>
<dbReference type="NCBIfam" id="TIGR02606">
    <property type="entry name" value="antidote_CC2985"/>
    <property type="match status" value="1"/>
</dbReference>
<reference evidence="3 4" key="1">
    <citation type="submission" date="2014-08" db="EMBL/GenBank/DDBJ databases">
        <authorList>
            <person name="Chen Y.-H."/>
        </authorList>
    </citation>
    <scope>NUCLEOTIDE SEQUENCE [LARGE SCALE GENOMIC DNA]</scope>
</reference>